<name>A0A6L6XXD8_9ACTN</name>
<comment type="caution">
    <text evidence="2">The sequence shown here is derived from an EMBL/GenBank/DDBJ whole genome shotgun (WGS) entry which is preliminary data.</text>
</comment>
<organism evidence="2 3">
    <name type="scientific">Nocardioides agri</name>
    <dbReference type="NCBI Taxonomy" id="2682843"/>
    <lineage>
        <taxon>Bacteria</taxon>
        <taxon>Bacillati</taxon>
        <taxon>Actinomycetota</taxon>
        <taxon>Actinomycetes</taxon>
        <taxon>Propionibacteriales</taxon>
        <taxon>Nocardioidaceae</taxon>
        <taxon>Nocardioides</taxon>
    </lineage>
</organism>
<gene>
    <name evidence="2" type="ORF">GON03_22970</name>
</gene>
<proteinExistence type="predicted"/>
<keyword evidence="3" id="KW-1185">Reference proteome</keyword>
<feature type="transmembrane region" description="Helical" evidence="1">
    <location>
        <begin position="55"/>
        <end position="75"/>
    </location>
</feature>
<evidence type="ECO:0000256" key="1">
    <source>
        <dbReference type="SAM" id="Phobius"/>
    </source>
</evidence>
<dbReference type="EMBL" id="WSEK01000005">
    <property type="protein sequence ID" value="MVQ52054.1"/>
    <property type="molecule type" value="Genomic_DNA"/>
</dbReference>
<feature type="transmembrane region" description="Helical" evidence="1">
    <location>
        <begin position="25"/>
        <end position="43"/>
    </location>
</feature>
<keyword evidence="1" id="KW-0812">Transmembrane</keyword>
<reference evidence="2 3" key="1">
    <citation type="submission" date="2019-12" db="EMBL/GenBank/DDBJ databases">
        <authorList>
            <person name="Huq M.A."/>
        </authorList>
    </citation>
    <scope>NUCLEOTIDE SEQUENCE [LARGE SCALE GENOMIC DNA]</scope>
    <source>
        <strain evidence="2 3">MAH-18</strain>
    </source>
</reference>
<evidence type="ECO:0000313" key="2">
    <source>
        <dbReference type="EMBL" id="MVQ52054.1"/>
    </source>
</evidence>
<dbReference type="AlphaFoldDB" id="A0A6L6XXD8"/>
<protein>
    <recommendedName>
        <fullName evidence="4">Holin</fullName>
    </recommendedName>
</protein>
<evidence type="ECO:0000313" key="3">
    <source>
        <dbReference type="Proteomes" id="UP000473525"/>
    </source>
</evidence>
<accession>A0A6L6XXD8</accession>
<evidence type="ECO:0008006" key="4">
    <source>
        <dbReference type="Google" id="ProtNLM"/>
    </source>
</evidence>
<sequence>MSPANAAAPTAQSLLRDLPAPVRKALYVAVTLLGLALGVLQAVDVSEIGPLSMTQALQVYAFLSPLAGVVAVANVGRPAGDAAGSAMGSAALGDLVADHGIDMSAFEPVGAIDDVYGGAAANGSEPAWEEPWTTS</sequence>
<dbReference type="RefSeq" id="WP_157347153.1">
    <property type="nucleotide sequence ID" value="NZ_WSEK01000005.1"/>
</dbReference>
<keyword evidence="1" id="KW-0472">Membrane</keyword>
<dbReference type="Proteomes" id="UP000473525">
    <property type="component" value="Unassembled WGS sequence"/>
</dbReference>
<keyword evidence="1" id="KW-1133">Transmembrane helix</keyword>